<protein>
    <submittedName>
        <fullName evidence="2">Uncharacterized protein</fullName>
    </submittedName>
</protein>
<evidence type="ECO:0000313" key="2">
    <source>
        <dbReference type="EMBL" id="CAK9206273.1"/>
    </source>
</evidence>
<keyword evidence="3" id="KW-1185">Reference proteome</keyword>
<sequence length="232" mass="23890">MDNILLSCGSSSNVTIDGRVFVSDNTSTLVTTTAVGGGGSSVAGSTLQNNANLDYPTLVSSASVNPLNDSKGLYHNWEPDSSYLFAGATGTTGSILFSDIKYGNDPTYIAPPAVYATARTLGGSQTDQLQIQLSKMQSLNGLEIFKMNNSDGGLSGPNPSVAVSSPTSMALAPPTGSSKSNMGVIIGAAVGGVAVVGLLVAFICYCCCRKPKAAKKPSTPMWLPLPLKVWPF</sequence>
<keyword evidence="1" id="KW-1133">Transmembrane helix</keyword>
<organism evidence="2 3">
    <name type="scientific">Sphagnum troendelagicum</name>
    <dbReference type="NCBI Taxonomy" id="128251"/>
    <lineage>
        <taxon>Eukaryota</taxon>
        <taxon>Viridiplantae</taxon>
        <taxon>Streptophyta</taxon>
        <taxon>Embryophyta</taxon>
        <taxon>Bryophyta</taxon>
        <taxon>Sphagnophytina</taxon>
        <taxon>Sphagnopsida</taxon>
        <taxon>Sphagnales</taxon>
        <taxon>Sphagnaceae</taxon>
        <taxon>Sphagnum</taxon>
    </lineage>
</organism>
<dbReference type="EMBL" id="OZ019907">
    <property type="protein sequence ID" value="CAK9206273.1"/>
    <property type="molecule type" value="Genomic_DNA"/>
</dbReference>
<dbReference type="Proteomes" id="UP001497512">
    <property type="component" value="Chromosome 15"/>
</dbReference>
<keyword evidence="1" id="KW-0812">Transmembrane</keyword>
<feature type="transmembrane region" description="Helical" evidence="1">
    <location>
        <begin position="182"/>
        <end position="208"/>
    </location>
</feature>
<proteinExistence type="predicted"/>
<gene>
    <name evidence="2" type="ORF">CSSPTR1EN2_LOCUS8266</name>
</gene>
<name>A0ABP0TVQ9_9BRYO</name>
<accession>A0ABP0TVQ9</accession>
<evidence type="ECO:0000313" key="3">
    <source>
        <dbReference type="Proteomes" id="UP001497512"/>
    </source>
</evidence>
<evidence type="ECO:0000256" key="1">
    <source>
        <dbReference type="SAM" id="Phobius"/>
    </source>
</evidence>
<keyword evidence="1" id="KW-0472">Membrane</keyword>
<dbReference type="InterPro" id="IPR045272">
    <property type="entry name" value="ANXUR1/2-like"/>
</dbReference>
<reference evidence="2" key="1">
    <citation type="submission" date="2024-02" db="EMBL/GenBank/DDBJ databases">
        <authorList>
            <consortium name="ELIXIR-Norway"/>
            <consortium name="Elixir Norway"/>
        </authorList>
    </citation>
    <scope>NUCLEOTIDE SEQUENCE</scope>
</reference>
<dbReference type="PANTHER" id="PTHR34590">
    <property type="entry name" value="OS03G0124300 PROTEIN-RELATED"/>
    <property type="match status" value="1"/>
</dbReference>